<feature type="region of interest" description="Disordered" evidence="2">
    <location>
        <begin position="35"/>
        <end position="65"/>
    </location>
</feature>
<dbReference type="GO" id="GO:0005829">
    <property type="term" value="C:cytosol"/>
    <property type="evidence" value="ECO:0007669"/>
    <property type="project" value="TreeGrafter"/>
</dbReference>
<dbReference type="Pfam" id="PF10521">
    <property type="entry name" value="Tti2"/>
    <property type="match status" value="1"/>
</dbReference>
<feature type="compositionally biased region" description="Polar residues" evidence="2">
    <location>
        <begin position="269"/>
        <end position="280"/>
    </location>
</feature>
<reference evidence="3 4" key="1">
    <citation type="submission" date="2013-03" db="EMBL/GenBank/DDBJ databases">
        <title>The Genome Sequence of Capronia coronata CBS 617.96.</title>
        <authorList>
            <consortium name="The Broad Institute Genomics Platform"/>
            <person name="Cuomo C."/>
            <person name="de Hoog S."/>
            <person name="Gorbushina A."/>
            <person name="Walker B."/>
            <person name="Young S.K."/>
            <person name="Zeng Q."/>
            <person name="Gargeya S."/>
            <person name="Fitzgerald M."/>
            <person name="Haas B."/>
            <person name="Abouelleil A."/>
            <person name="Allen A.W."/>
            <person name="Alvarado L."/>
            <person name="Arachchi H.M."/>
            <person name="Berlin A.M."/>
            <person name="Chapman S.B."/>
            <person name="Gainer-Dewar J."/>
            <person name="Goldberg J."/>
            <person name="Griggs A."/>
            <person name="Gujja S."/>
            <person name="Hansen M."/>
            <person name="Howarth C."/>
            <person name="Imamovic A."/>
            <person name="Ireland A."/>
            <person name="Larimer J."/>
            <person name="McCowan C."/>
            <person name="Murphy C."/>
            <person name="Pearson M."/>
            <person name="Poon T.W."/>
            <person name="Priest M."/>
            <person name="Roberts A."/>
            <person name="Saif S."/>
            <person name="Shea T."/>
            <person name="Sisk P."/>
            <person name="Sykes S."/>
            <person name="Wortman J."/>
            <person name="Nusbaum C."/>
            <person name="Birren B."/>
        </authorList>
    </citation>
    <scope>NUCLEOTIDE SEQUENCE [LARGE SCALE GENOMIC DNA]</scope>
    <source>
        <strain evidence="3 4">CBS 617.96</strain>
    </source>
</reference>
<feature type="compositionally biased region" description="Low complexity" evidence="2">
    <location>
        <begin position="41"/>
        <end position="65"/>
    </location>
</feature>
<keyword evidence="4" id="KW-1185">Reference proteome</keyword>
<protein>
    <submittedName>
        <fullName evidence="3">Uncharacterized protein</fullName>
    </submittedName>
</protein>
<feature type="compositionally biased region" description="Polar residues" evidence="2">
    <location>
        <begin position="502"/>
        <end position="512"/>
    </location>
</feature>
<name>W9YY06_9EURO</name>
<sequence length="596" mass="65198">MSAPSKKEILHILSTPSPREPPQTSILRQHAYNLISQSDDTTTTGTTSTTSNKNNSNNNNLNSLPNTIHELLTTTLKPLFTPTKHPSLTSTGRKNLLSSPTPALGSSLTRFHGFANDDELAIKPWKAAPFTVPLLHYILGSYASLPDHAQRKAAIEAHFFLLVPPLLNMIDDHDSRYKAAGCSLVRELCEVLRSAASDMLQRTGLGEVFADALRANFLMLPPLTPEGESLDVLGELYPAFLALVDARFGKSDDDGKVEVEVEVDVIAPTSTKNPPTQVTSNTKNPTTPAITNTTDATTTKRPNAGVGSETSDMGTRHQRQHQQTQTDIRPHPDPRDKQLRLSLLTTLYRHGISASLAHLASSASGSLSSSTSPMLTTYLLTQIPPVFNRLGITSVKHFQTLLPTLRVSLMDPFILVAPAMPMPIPQKRERGMNGKPTTTTTPMTMVQAILDVLQCVIRVGAPRVRDKWYPEILRGVVGCWCNCVDELHGDDGDSKIEDNGTDPATSTVTLKTSGEDENGTATERLAGEDESVRSKNKTNIATKDDIKAKEIRKVMVRLQDVVRSLGKIIPHEEWDDVLKRLIAEEKDLRGLFGISP</sequence>
<evidence type="ECO:0000313" key="4">
    <source>
        <dbReference type="Proteomes" id="UP000019484"/>
    </source>
</evidence>
<accession>W9YY06</accession>
<dbReference type="PANTHER" id="PTHR32226:SF2">
    <property type="entry name" value="TELO2-INTERACTING PROTEIN 2"/>
    <property type="match status" value="1"/>
</dbReference>
<dbReference type="OrthoDB" id="6417021at2759"/>
<organism evidence="3 4">
    <name type="scientific">Capronia coronata CBS 617.96</name>
    <dbReference type="NCBI Taxonomy" id="1182541"/>
    <lineage>
        <taxon>Eukaryota</taxon>
        <taxon>Fungi</taxon>
        <taxon>Dikarya</taxon>
        <taxon>Ascomycota</taxon>
        <taxon>Pezizomycotina</taxon>
        <taxon>Eurotiomycetes</taxon>
        <taxon>Chaetothyriomycetidae</taxon>
        <taxon>Chaetothyriales</taxon>
        <taxon>Herpotrichiellaceae</taxon>
        <taxon>Capronia</taxon>
    </lineage>
</organism>
<dbReference type="SUPFAM" id="SSF48371">
    <property type="entry name" value="ARM repeat"/>
    <property type="match status" value="1"/>
</dbReference>
<feature type="region of interest" description="Disordered" evidence="2">
    <location>
        <begin position="269"/>
        <end position="335"/>
    </location>
</feature>
<dbReference type="PANTHER" id="PTHR32226">
    <property type="entry name" value="TELO2-INTERACTING PROTEIN 2"/>
    <property type="match status" value="1"/>
</dbReference>
<comment type="caution">
    <text evidence="3">The sequence shown here is derived from an EMBL/GenBank/DDBJ whole genome shotgun (WGS) entry which is preliminary data.</text>
</comment>
<evidence type="ECO:0000256" key="1">
    <source>
        <dbReference type="ARBA" id="ARBA00034736"/>
    </source>
</evidence>
<proteinExistence type="inferred from homology"/>
<dbReference type="STRING" id="1182541.W9YY06"/>
<feature type="region of interest" description="Disordered" evidence="2">
    <location>
        <begin position="491"/>
        <end position="519"/>
    </location>
</feature>
<dbReference type="RefSeq" id="XP_007721660.1">
    <property type="nucleotide sequence ID" value="XM_007723470.1"/>
</dbReference>
<comment type="similarity">
    <text evidence="1">Belongs to the TTI2 family.</text>
</comment>
<feature type="compositionally biased region" description="Low complexity" evidence="2">
    <location>
        <begin position="281"/>
        <end position="304"/>
    </location>
</feature>
<evidence type="ECO:0000313" key="3">
    <source>
        <dbReference type="EMBL" id="EXJ94166.1"/>
    </source>
</evidence>
<evidence type="ECO:0000256" key="2">
    <source>
        <dbReference type="SAM" id="MobiDB-lite"/>
    </source>
</evidence>
<gene>
    <name evidence="3" type="ORF">A1O1_02559</name>
</gene>
<dbReference type="GO" id="GO:0005634">
    <property type="term" value="C:nucleus"/>
    <property type="evidence" value="ECO:0007669"/>
    <property type="project" value="TreeGrafter"/>
</dbReference>
<dbReference type="GeneID" id="19157459"/>
<dbReference type="InterPro" id="IPR016024">
    <property type="entry name" value="ARM-type_fold"/>
</dbReference>
<dbReference type="InterPro" id="IPR018870">
    <property type="entry name" value="Tti2"/>
</dbReference>
<dbReference type="Proteomes" id="UP000019484">
    <property type="component" value="Unassembled WGS sequence"/>
</dbReference>
<dbReference type="AlphaFoldDB" id="W9YY06"/>
<dbReference type="HOGENOM" id="CLU_024466_1_0_1"/>
<dbReference type="eggNOG" id="ENOG502S3SJ">
    <property type="taxonomic scope" value="Eukaryota"/>
</dbReference>
<dbReference type="EMBL" id="AMWN01000002">
    <property type="protein sequence ID" value="EXJ94166.1"/>
    <property type="molecule type" value="Genomic_DNA"/>
</dbReference>
<dbReference type="GO" id="GO:0110078">
    <property type="term" value="C:TTT Hsp90 cochaperone complex"/>
    <property type="evidence" value="ECO:0007669"/>
    <property type="project" value="InterPro"/>
</dbReference>